<evidence type="ECO:0000313" key="2">
    <source>
        <dbReference type="EMBL" id="MBB5707050.1"/>
    </source>
</evidence>
<keyword evidence="3" id="KW-1185">Reference proteome</keyword>
<feature type="transmembrane region" description="Helical" evidence="1">
    <location>
        <begin position="164"/>
        <end position="184"/>
    </location>
</feature>
<dbReference type="RefSeq" id="WP_184098538.1">
    <property type="nucleotide sequence ID" value="NZ_JACIJH010000007.1"/>
</dbReference>
<keyword evidence="1" id="KW-1133">Transmembrane helix</keyword>
<feature type="transmembrane region" description="Helical" evidence="1">
    <location>
        <begin position="215"/>
        <end position="240"/>
    </location>
</feature>
<protein>
    <submittedName>
        <fullName evidence="2">ABC-2 type transport system permease protein</fullName>
    </submittedName>
</protein>
<name>A0A7W9B695_9SPHN</name>
<dbReference type="Proteomes" id="UP000537161">
    <property type="component" value="Unassembled WGS sequence"/>
</dbReference>
<dbReference type="PANTHER" id="PTHR43471:SF14">
    <property type="entry name" value="ABC-2 TYPE TRANSPORT SYSTEM PERMEASE PROTEIN"/>
    <property type="match status" value="1"/>
</dbReference>
<accession>A0A7W9B695</accession>
<dbReference type="Pfam" id="PF12679">
    <property type="entry name" value="ABC2_membrane_2"/>
    <property type="match status" value="1"/>
</dbReference>
<keyword evidence="1" id="KW-0812">Transmembrane</keyword>
<sequence length="497" mass="55238">MLKIIFSHEVRQLLKSPATLFMLGLLAAAMVFGIYNGTRAVERQNKSAVVAVADEAAAKQRVLDQLVAYERFTAERGIPRVFAPVNHAPPRPGQSPQGTNAGAVGGELVKEVAILPPTGLAAFAVGQMDLQRNYTLVDMKNKFNMSDNFEIENPLNLMTGTFDISFVVIFLLPVFIIALTYDMLSGEKESGTLALAMTQPVSLRTFMAGKLLSRIALLMLVIVIIGLYAMLFSGSALGVLDDPDAWVRFGLFLLATFIYSLFWFGLGVFVNSLNKSSETNVTILSGAWLLIVVVLPALISLTATTAYPAPSRMELKVAMRDASIAAEKAEDDTTKAYYTDHVEMLPEKETETYLTVFLARQDALEKAVEPVFAQFRGQLERQEAIVGWFQLLSPAVAMQNALNEISGNSTDRYNAYMDKVFAFQKEWKQFFTPRYLQREIMDSSMYDDFPKFEYGKEAPYVVLGRILLSAFAVLLISIGMNAYAFLRLRRFGVRENS</sequence>
<proteinExistence type="predicted"/>
<dbReference type="EMBL" id="JACIJH010000007">
    <property type="protein sequence ID" value="MBB5707050.1"/>
    <property type="molecule type" value="Genomic_DNA"/>
</dbReference>
<keyword evidence="1" id="KW-0472">Membrane</keyword>
<feature type="transmembrane region" description="Helical" evidence="1">
    <location>
        <begin position="466"/>
        <end position="486"/>
    </location>
</feature>
<dbReference type="GO" id="GO:0005886">
    <property type="term" value="C:plasma membrane"/>
    <property type="evidence" value="ECO:0007669"/>
    <property type="project" value="UniProtKB-SubCell"/>
</dbReference>
<dbReference type="AlphaFoldDB" id="A0A7W9B695"/>
<dbReference type="PANTHER" id="PTHR43471">
    <property type="entry name" value="ABC TRANSPORTER PERMEASE"/>
    <property type="match status" value="1"/>
</dbReference>
<feature type="transmembrane region" description="Helical" evidence="1">
    <location>
        <begin position="246"/>
        <end position="269"/>
    </location>
</feature>
<reference evidence="2 3" key="1">
    <citation type="submission" date="2020-08" db="EMBL/GenBank/DDBJ databases">
        <title>Genomic Encyclopedia of Type Strains, Phase IV (KMG-IV): sequencing the most valuable type-strain genomes for metagenomic binning, comparative biology and taxonomic classification.</title>
        <authorList>
            <person name="Goeker M."/>
        </authorList>
    </citation>
    <scope>NUCLEOTIDE SEQUENCE [LARGE SCALE GENOMIC DNA]</scope>
    <source>
        <strain evidence="2 3">DSM 27163</strain>
    </source>
</reference>
<gene>
    <name evidence="2" type="ORF">FHR21_002412</name>
</gene>
<feature type="transmembrane region" description="Helical" evidence="1">
    <location>
        <begin position="20"/>
        <end position="38"/>
    </location>
</feature>
<feature type="transmembrane region" description="Helical" evidence="1">
    <location>
        <begin position="281"/>
        <end position="303"/>
    </location>
</feature>
<evidence type="ECO:0000256" key="1">
    <source>
        <dbReference type="SAM" id="Phobius"/>
    </source>
</evidence>
<comment type="caution">
    <text evidence="2">The sequence shown here is derived from an EMBL/GenBank/DDBJ whole genome shotgun (WGS) entry which is preliminary data.</text>
</comment>
<dbReference type="GO" id="GO:0140359">
    <property type="term" value="F:ABC-type transporter activity"/>
    <property type="evidence" value="ECO:0007669"/>
    <property type="project" value="InterPro"/>
</dbReference>
<organism evidence="2 3">
    <name type="scientific">Sphingopyxis panaciterrulae</name>
    <dbReference type="NCBI Taxonomy" id="462372"/>
    <lineage>
        <taxon>Bacteria</taxon>
        <taxon>Pseudomonadati</taxon>
        <taxon>Pseudomonadota</taxon>
        <taxon>Alphaproteobacteria</taxon>
        <taxon>Sphingomonadales</taxon>
        <taxon>Sphingomonadaceae</taxon>
        <taxon>Sphingopyxis</taxon>
    </lineage>
</organism>
<evidence type="ECO:0000313" key="3">
    <source>
        <dbReference type="Proteomes" id="UP000537161"/>
    </source>
</evidence>